<accession>A0A7U2QXL0</accession>
<gene>
    <name evidence="2" type="ORF">F9C07_7405</name>
</gene>
<protein>
    <submittedName>
        <fullName evidence="2">Uncharacterized protein</fullName>
    </submittedName>
</protein>
<dbReference type="VEuPathDB" id="FungiDB:F9C07_7405"/>
<evidence type="ECO:0000313" key="3">
    <source>
        <dbReference type="Proteomes" id="UP000596276"/>
    </source>
</evidence>
<sequence length="79" mass="8847">MRVLMEVVVVRRHEVAAEQRDEDRGSRLGSPKDANDVLVGEGVSGNPSSSWRGWYSSGCRGLKHTRWGRFSCLGDEEKN</sequence>
<evidence type="ECO:0000256" key="1">
    <source>
        <dbReference type="SAM" id="MobiDB-lite"/>
    </source>
</evidence>
<keyword evidence="3" id="KW-1185">Reference proteome</keyword>
<reference evidence="3" key="1">
    <citation type="journal article" date="2021" name="G3 (Bethesda)">
        <title>Chromosome assembled and annotated genome sequence of Aspergillus flavus NRRL 3357.</title>
        <authorList>
            <person name="Skerker J.M."/>
            <person name="Pianalto K.M."/>
            <person name="Mondo S.J."/>
            <person name="Yang K."/>
            <person name="Arkin A.P."/>
            <person name="Keller N.P."/>
            <person name="Grigoriev I.V."/>
            <person name="Louise Glass N.L."/>
        </authorList>
    </citation>
    <scope>NUCLEOTIDE SEQUENCE [LARGE SCALE GENOMIC DNA]</scope>
    <source>
        <strain evidence="3">ATCC 200026 / FGSC A1120 / IAM 13836 / NRRL 3357 / JCM 12722 / SRRC 167</strain>
    </source>
</reference>
<feature type="compositionally biased region" description="Basic and acidic residues" evidence="1">
    <location>
        <begin position="16"/>
        <end position="26"/>
    </location>
</feature>
<feature type="region of interest" description="Disordered" evidence="1">
    <location>
        <begin position="16"/>
        <end position="49"/>
    </location>
</feature>
<name>A0A7U2QXL0_ASPFN</name>
<dbReference type="Proteomes" id="UP000596276">
    <property type="component" value="Chromosome 3"/>
</dbReference>
<proteinExistence type="predicted"/>
<organism evidence="2 3">
    <name type="scientific">Aspergillus flavus (strain ATCC 200026 / FGSC A1120 / IAM 13836 / NRRL 3357 / JCM 12722 / SRRC 167)</name>
    <dbReference type="NCBI Taxonomy" id="332952"/>
    <lineage>
        <taxon>Eukaryota</taxon>
        <taxon>Fungi</taxon>
        <taxon>Dikarya</taxon>
        <taxon>Ascomycota</taxon>
        <taxon>Pezizomycotina</taxon>
        <taxon>Eurotiomycetes</taxon>
        <taxon>Eurotiomycetidae</taxon>
        <taxon>Eurotiales</taxon>
        <taxon>Aspergillaceae</taxon>
        <taxon>Aspergillus</taxon>
        <taxon>Aspergillus subgen. Circumdati</taxon>
    </lineage>
</organism>
<evidence type="ECO:0000313" key="2">
    <source>
        <dbReference type="EMBL" id="QRD86560.1"/>
    </source>
</evidence>
<dbReference type="EMBL" id="CP044620">
    <property type="protein sequence ID" value="QRD86560.1"/>
    <property type="molecule type" value="Genomic_DNA"/>
</dbReference>
<dbReference type="AlphaFoldDB" id="A0A7U2QXL0"/>